<dbReference type="STRING" id="1533.SAMN05443638_10965"/>
<dbReference type="GO" id="GO:0009252">
    <property type="term" value="P:peptidoglycan biosynthetic process"/>
    <property type="evidence" value="ECO:0007669"/>
    <property type="project" value="TreeGrafter"/>
</dbReference>
<dbReference type="Gene3D" id="3.20.20.10">
    <property type="entry name" value="Alanine racemase"/>
    <property type="match status" value="1"/>
</dbReference>
<dbReference type="InterPro" id="IPR029066">
    <property type="entry name" value="PLP-binding_barrel"/>
</dbReference>
<evidence type="ECO:0000259" key="7">
    <source>
        <dbReference type="SMART" id="SM01005"/>
    </source>
</evidence>
<comment type="similarity">
    <text evidence="4">Belongs to the alanine racemase family.</text>
</comment>
<dbReference type="InterPro" id="IPR020622">
    <property type="entry name" value="Ala_racemase_pyridoxalP-BS"/>
</dbReference>
<dbReference type="RefSeq" id="WP_072895092.1">
    <property type="nucleotide sequence ID" value="NZ_FQVM01000009.1"/>
</dbReference>
<feature type="binding site" evidence="4 6">
    <location>
        <position position="135"/>
    </location>
    <ligand>
        <name>substrate</name>
    </ligand>
</feature>
<evidence type="ECO:0000256" key="1">
    <source>
        <dbReference type="ARBA" id="ARBA00001933"/>
    </source>
</evidence>
<dbReference type="GO" id="GO:0030170">
    <property type="term" value="F:pyridoxal phosphate binding"/>
    <property type="evidence" value="ECO:0007669"/>
    <property type="project" value="UniProtKB-UniRule"/>
</dbReference>
<dbReference type="EMBL" id="FQVM01000009">
    <property type="protein sequence ID" value="SHE73501.1"/>
    <property type="molecule type" value="Genomic_DNA"/>
</dbReference>
<feature type="active site" description="Proton acceptor; specific for L-alanine" evidence="4">
    <location>
        <position position="265"/>
    </location>
</feature>
<comment type="function">
    <text evidence="4">Catalyzes the interconversion of L-alanine and D-alanine. May also act on other amino acids.</text>
</comment>
<dbReference type="Proteomes" id="UP000184035">
    <property type="component" value="Unassembled WGS sequence"/>
</dbReference>
<keyword evidence="3 4" id="KW-0413">Isomerase</keyword>
<dbReference type="NCBIfam" id="TIGR00492">
    <property type="entry name" value="alr"/>
    <property type="match status" value="1"/>
</dbReference>
<dbReference type="PROSITE" id="PS00395">
    <property type="entry name" value="ALANINE_RACEMASE"/>
    <property type="match status" value="1"/>
</dbReference>
<dbReference type="Pfam" id="PF00842">
    <property type="entry name" value="Ala_racemase_C"/>
    <property type="match status" value="1"/>
</dbReference>
<dbReference type="InterPro" id="IPR011079">
    <property type="entry name" value="Ala_racemase_C"/>
</dbReference>
<dbReference type="OrthoDB" id="9813814at2"/>
<comment type="cofactor">
    <cofactor evidence="1 4 5">
        <name>pyridoxal 5'-phosphate</name>
        <dbReference type="ChEBI" id="CHEBI:597326"/>
    </cofactor>
</comment>
<evidence type="ECO:0000256" key="6">
    <source>
        <dbReference type="PIRSR" id="PIRSR600821-52"/>
    </source>
</evidence>
<evidence type="ECO:0000313" key="9">
    <source>
        <dbReference type="Proteomes" id="UP000184035"/>
    </source>
</evidence>
<dbReference type="PANTHER" id="PTHR30511">
    <property type="entry name" value="ALANINE RACEMASE"/>
    <property type="match status" value="1"/>
</dbReference>
<evidence type="ECO:0000256" key="2">
    <source>
        <dbReference type="ARBA" id="ARBA00022898"/>
    </source>
</evidence>
<organism evidence="8 9">
    <name type="scientific">Clostridium fallax</name>
    <dbReference type="NCBI Taxonomy" id="1533"/>
    <lineage>
        <taxon>Bacteria</taxon>
        <taxon>Bacillati</taxon>
        <taxon>Bacillota</taxon>
        <taxon>Clostridia</taxon>
        <taxon>Eubacteriales</taxon>
        <taxon>Clostridiaceae</taxon>
        <taxon>Clostridium</taxon>
    </lineage>
</organism>
<dbReference type="SUPFAM" id="SSF50621">
    <property type="entry name" value="Alanine racemase C-terminal domain-like"/>
    <property type="match status" value="1"/>
</dbReference>
<dbReference type="PRINTS" id="PR00992">
    <property type="entry name" value="ALARACEMASE"/>
</dbReference>
<dbReference type="EC" id="5.1.1.1" evidence="4"/>
<keyword evidence="9" id="KW-1185">Reference proteome</keyword>
<dbReference type="PANTHER" id="PTHR30511:SF0">
    <property type="entry name" value="ALANINE RACEMASE, CATABOLIC-RELATED"/>
    <property type="match status" value="1"/>
</dbReference>
<dbReference type="InterPro" id="IPR001608">
    <property type="entry name" value="Ala_racemase_N"/>
</dbReference>
<evidence type="ECO:0000256" key="4">
    <source>
        <dbReference type="HAMAP-Rule" id="MF_01201"/>
    </source>
</evidence>
<dbReference type="SMART" id="SM01005">
    <property type="entry name" value="Ala_racemase_C"/>
    <property type="match status" value="1"/>
</dbReference>
<evidence type="ECO:0000313" key="8">
    <source>
        <dbReference type="EMBL" id="SHE73501.1"/>
    </source>
</evidence>
<reference evidence="8 9" key="1">
    <citation type="submission" date="2016-11" db="EMBL/GenBank/DDBJ databases">
        <authorList>
            <person name="Jaros S."/>
            <person name="Januszkiewicz K."/>
            <person name="Wedrychowicz H."/>
        </authorList>
    </citation>
    <scope>NUCLEOTIDE SEQUENCE [LARGE SCALE GENOMIC DNA]</scope>
    <source>
        <strain evidence="8 9">DSM 2631</strain>
    </source>
</reference>
<dbReference type="Pfam" id="PF01168">
    <property type="entry name" value="Ala_racemase_N"/>
    <property type="match status" value="1"/>
</dbReference>
<dbReference type="GO" id="GO:0030632">
    <property type="term" value="P:D-alanine biosynthetic process"/>
    <property type="evidence" value="ECO:0007669"/>
    <property type="project" value="UniProtKB-UniRule"/>
</dbReference>
<dbReference type="InterPro" id="IPR009006">
    <property type="entry name" value="Ala_racemase/Decarboxylase_C"/>
</dbReference>
<feature type="binding site" evidence="4 6">
    <location>
        <position position="313"/>
    </location>
    <ligand>
        <name>substrate</name>
    </ligand>
</feature>
<dbReference type="SUPFAM" id="SSF51419">
    <property type="entry name" value="PLP-binding barrel"/>
    <property type="match status" value="1"/>
</dbReference>
<name>A0A1M4VWW7_9CLOT</name>
<dbReference type="HAMAP" id="MF_01201">
    <property type="entry name" value="Ala_racemase"/>
    <property type="match status" value="1"/>
</dbReference>
<comment type="pathway">
    <text evidence="4">Amino-acid biosynthesis; D-alanine biosynthesis; D-alanine from L-alanine: step 1/1.</text>
</comment>
<keyword evidence="2 4" id="KW-0663">Pyridoxal phosphate</keyword>
<dbReference type="CDD" id="cd00430">
    <property type="entry name" value="PLPDE_III_AR"/>
    <property type="match status" value="1"/>
</dbReference>
<dbReference type="InterPro" id="IPR000821">
    <property type="entry name" value="Ala_racemase"/>
</dbReference>
<sequence length="384" mass="43309">MDLYHPLWAEINLDNLKYNIQQIKRSCEGSEIIGIVKANGYGHGAVEITNQLIKYGVKTVAVANLMEAIELRKNNIDIDVMVLGSLENKAINKIIEYNISPSIVTYDFAEKLNEKALSIGKTIKAHIGIDTGMGRIGFRISDKSIEEIKNILNMKGLEIVSLFSHFSDADGVDKDYVEKQLKEFNLFKERILEGTNKKLKLNIANSAAITDVPESYYDYVRPGIIQYGYYPSNYVKRDINLKPVLTWKCKILYLKTVEPNEYIGYGRTYKTNKKTVIATIPVGYADGYFRELSGKGYMIVNGKLAPVIGRVCMDQCMIDVTAIKDVKVGQEVIILGEDSKCKFNADDMAKILGTINYECLCAIGRRTARVYIENNKITNIKEFI</sequence>
<feature type="active site" description="Proton acceptor; specific for D-alanine" evidence="4">
    <location>
        <position position="37"/>
    </location>
</feature>
<proteinExistence type="inferred from homology"/>
<evidence type="ECO:0000256" key="5">
    <source>
        <dbReference type="PIRSR" id="PIRSR600821-50"/>
    </source>
</evidence>
<dbReference type="FunFam" id="3.20.20.10:FF:000002">
    <property type="entry name" value="Alanine racemase"/>
    <property type="match status" value="1"/>
</dbReference>
<accession>A0A1M4VWW7</accession>
<feature type="domain" description="Alanine racemase C-terminal" evidence="7">
    <location>
        <begin position="244"/>
        <end position="372"/>
    </location>
</feature>
<evidence type="ECO:0000256" key="3">
    <source>
        <dbReference type="ARBA" id="ARBA00023235"/>
    </source>
</evidence>
<gene>
    <name evidence="8" type="ORF">SAMN05443638_10965</name>
</gene>
<comment type="catalytic activity">
    <reaction evidence="4">
        <text>L-alanine = D-alanine</text>
        <dbReference type="Rhea" id="RHEA:20249"/>
        <dbReference type="ChEBI" id="CHEBI:57416"/>
        <dbReference type="ChEBI" id="CHEBI:57972"/>
        <dbReference type="EC" id="5.1.1.1"/>
    </reaction>
</comment>
<protein>
    <recommendedName>
        <fullName evidence="4">Alanine racemase</fullName>
        <ecNumber evidence="4">5.1.1.1</ecNumber>
    </recommendedName>
</protein>
<dbReference type="AlphaFoldDB" id="A0A1M4VWW7"/>
<dbReference type="GO" id="GO:0008784">
    <property type="term" value="F:alanine racemase activity"/>
    <property type="evidence" value="ECO:0007669"/>
    <property type="project" value="UniProtKB-UniRule"/>
</dbReference>
<dbReference type="UniPathway" id="UPA00042">
    <property type="reaction ID" value="UER00497"/>
</dbReference>
<feature type="modified residue" description="N6-(pyridoxal phosphate)lysine" evidence="4 5">
    <location>
        <position position="37"/>
    </location>
</feature>
<dbReference type="Gene3D" id="2.40.37.10">
    <property type="entry name" value="Lyase, Ornithine Decarboxylase, Chain A, domain 1"/>
    <property type="match status" value="1"/>
</dbReference>
<dbReference type="GO" id="GO:0005829">
    <property type="term" value="C:cytosol"/>
    <property type="evidence" value="ECO:0007669"/>
    <property type="project" value="TreeGrafter"/>
</dbReference>